<dbReference type="SUPFAM" id="SSF54593">
    <property type="entry name" value="Glyoxalase/Bleomycin resistance protein/Dihydroxybiphenyl dioxygenase"/>
    <property type="match status" value="1"/>
</dbReference>
<sequence length="121" mass="13110">MGIQMGGITIDCPEPRKLAEFWAAALDYEVDTDHEGYFIALLPKGGKLGESVYVGLQKVDEPKAGKNRVHLDFHTEDRPAEVARLVELGATVLDEQVIPGLTWTVLADPEGNEFCVGSANG</sequence>
<accession>A0ABW2TTR9</accession>
<dbReference type="PANTHER" id="PTHR35908:SF1">
    <property type="entry name" value="CONSERVED PROTEIN"/>
    <property type="match status" value="1"/>
</dbReference>
<dbReference type="Pfam" id="PF18029">
    <property type="entry name" value="Glyoxalase_6"/>
    <property type="match status" value="1"/>
</dbReference>
<dbReference type="EMBL" id="JBHTEY010000004">
    <property type="protein sequence ID" value="MFC7616876.1"/>
    <property type="molecule type" value="Genomic_DNA"/>
</dbReference>
<comment type="caution">
    <text evidence="2">The sequence shown here is derived from an EMBL/GenBank/DDBJ whole genome shotgun (WGS) entry which is preliminary data.</text>
</comment>
<dbReference type="InterPro" id="IPR037523">
    <property type="entry name" value="VOC_core"/>
</dbReference>
<dbReference type="CDD" id="cd06587">
    <property type="entry name" value="VOC"/>
    <property type="match status" value="1"/>
</dbReference>
<dbReference type="PROSITE" id="PS51819">
    <property type="entry name" value="VOC"/>
    <property type="match status" value="1"/>
</dbReference>
<protein>
    <submittedName>
        <fullName evidence="2">VOC family protein</fullName>
    </submittedName>
</protein>
<gene>
    <name evidence="2" type="ORF">ACFQV2_28925</name>
</gene>
<evidence type="ECO:0000259" key="1">
    <source>
        <dbReference type="PROSITE" id="PS51819"/>
    </source>
</evidence>
<dbReference type="InterPro" id="IPR041581">
    <property type="entry name" value="Glyoxalase_6"/>
</dbReference>
<evidence type="ECO:0000313" key="2">
    <source>
        <dbReference type="EMBL" id="MFC7616876.1"/>
    </source>
</evidence>
<proteinExistence type="predicted"/>
<organism evidence="2 3">
    <name type="scientific">Actinokineospora soli</name>
    <dbReference type="NCBI Taxonomy" id="1048753"/>
    <lineage>
        <taxon>Bacteria</taxon>
        <taxon>Bacillati</taxon>
        <taxon>Actinomycetota</taxon>
        <taxon>Actinomycetes</taxon>
        <taxon>Pseudonocardiales</taxon>
        <taxon>Pseudonocardiaceae</taxon>
        <taxon>Actinokineospora</taxon>
    </lineage>
</organism>
<feature type="domain" description="VOC" evidence="1">
    <location>
        <begin position="4"/>
        <end position="119"/>
    </location>
</feature>
<dbReference type="PANTHER" id="PTHR35908">
    <property type="entry name" value="HYPOTHETICAL FUSION PROTEIN"/>
    <property type="match status" value="1"/>
</dbReference>
<dbReference type="Gene3D" id="3.10.180.10">
    <property type="entry name" value="2,3-Dihydroxybiphenyl 1,2-Dioxygenase, domain 1"/>
    <property type="match status" value="1"/>
</dbReference>
<name>A0ABW2TTR9_9PSEU</name>
<evidence type="ECO:0000313" key="3">
    <source>
        <dbReference type="Proteomes" id="UP001596512"/>
    </source>
</evidence>
<reference evidence="3" key="1">
    <citation type="journal article" date="2019" name="Int. J. Syst. Evol. Microbiol.">
        <title>The Global Catalogue of Microorganisms (GCM) 10K type strain sequencing project: providing services to taxonomists for standard genome sequencing and annotation.</title>
        <authorList>
            <consortium name="The Broad Institute Genomics Platform"/>
            <consortium name="The Broad Institute Genome Sequencing Center for Infectious Disease"/>
            <person name="Wu L."/>
            <person name="Ma J."/>
        </authorList>
    </citation>
    <scope>NUCLEOTIDE SEQUENCE [LARGE SCALE GENOMIC DNA]</scope>
    <source>
        <strain evidence="3">JCM 17695</strain>
    </source>
</reference>
<keyword evidence="3" id="KW-1185">Reference proteome</keyword>
<dbReference type="Proteomes" id="UP001596512">
    <property type="component" value="Unassembled WGS sequence"/>
</dbReference>
<dbReference type="InterPro" id="IPR029068">
    <property type="entry name" value="Glyas_Bleomycin-R_OHBP_Dase"/>
</dbReference>